<evidence type="ECO:0000259" key="1">
    <source>
        <dbReference type="Pfam" id="PF01208"/>
    </source>
</evidence>
<sequence length="329" mass="37853">MLTKRENLLETIHGGHPDRFVNQFEFLAIIMNDPIRATYKAPKYGELNVTNDWGVTRSWPVGTPGPFPVHDDAHRLLKDITQWRDIVHAPSPKMPEAAWEPAIAAAEAVDRRDRFVANFQAPGLFESLHYFMGMEDTMMNFYEEPEEMHDLIKYLTEWELESARETCDHLHIDAVFHHDDWGSQRSTFMSPAMFEEFFVPAYKEIYGYYRERGVQLIVHHSDSYAATLIPDMIDMGIDIWQGIMTGNDVRKCIDTYGGRISFMGGIDSAAVDHPDWTRQEVADQVRRACTEYGKLYYIPSASQGGPMSTFEGVYQALTEEIDKMSKELF</sequence>
<accession>A0A7X2P8E2</accession>
<dbReference type="GO" id="GO:0006779">
    <property type="term" value="P:porphyrin-containing compound biosynthetic process"/>
    <property type="evidence" value="ECO:0007669"/>
    <property type="project" value="InterPro"/>
</dbReference>
<protein>
    <submittedName>
        <fullName evidence="2">Uroporphyrinogen decarboxylase</fullName>
    </submittedName>
</protein>
<dbReference type="SUPFAM" id="SSF51726">
    <property type="entry name" value="UROD/MetE-like"/>
    <property type="match status" value="1"/>
</dbReference>
<dbReference type="InterPro" id="IPR000257">
    <property type="entry name" value="Uroporphyrinogen_deCOase"/>
</dbReference>
<dbReference type="AlphaFoldDB" id="A0A7X2P8E2"/>
<dbReference type="PANTHER" id="PTHR47099">
    <property type="entry name" value="METHYLCOBAMIDE:COM METHYLTRANSFERASE MTBA"/>
    <property type="match status" value="1"/>
</dbReference>
<dbReference type="GO" id="GO:0004853">
    <property type="term" value="F:uroporphyrinogen decarboxylase activity"/>
    <property type="evidence" value="ECO:0007669"/>
    <property type="project" value="InterPro"/>
</dbReference>
<dbReference type="Proteomes" id="UP000466864">
    <property type="component" value="Unassembled WGS sequence"/>
</dbReference>
<comment type="caution">
    <text evidence="2">The sequence shown here is derived from an EMBL/GenBank/DDBJ whole genome shotgun (WGS) entry which is preliminary data.</text>
</comment>
<dbReference type="EMBL" id="VUMV01000004">
    <property type="protein sequence ID" value="MST82139.1"/>
    <property type="molecule type" value="Genomic_DNA"/>
</dbReference>
<evidence type="ECO:0000313" key="2">
    <source>
        <dbReference type="EMBL" id="MST82139.1"/>
    </source>
</evidence>
<name>A0A7X2P8E2_9FIRM</name>
<keyword evidence="3" id="KW-1185">Reference proteome</keyword>
<gene>
    <name evidence="2" type="ORF">FYJ60_07410</name>
</gene>
<dbReference type="InterPro" id="IPR052024">
    <property type="entry name" value="Methanogen_methyltrans"/>
</dbReference>
<dbReference type="Gene3D" id="3.20.20.210">
    <property type="match status" value="1"/>
</dbReference>
<reference evidence="2 3" key="1">
    <citation type="submission" date="2019-08" db="EMBL/GenBank/DDBJ databases">
        <title>In-depth cultivation of the pig gut microbiome towards novel bacterial diversity and tailored functional studies.</title>
        <authorList>
            <person name="Wylensek D."/>
            <person name="Hitch T.C.A."/>
            <person name="Clavel T."/>
        </authorList>
    </citation>
    <scope>NUCLEOTIDE SEQUENCE [LARGE SCALE GENOMIC DNA]</scope>
    <source>
        <strain evidence="2 3">Oil+RF-744-WCA-WT-13</strain>
    </source>
</reference>
<dbReference type="InterPro" id="IPR038071">
    <property type="entry name" value="UROD/MetE-like_sf"/>
</dbReference>
<dbReference type="PANTHER" id="PTHR47099:SF1">
    <property type="entry name" value="METHYLCOBAMIDE:COM METHYLTRANSFERASE MTBA"/>
    <property type="match status" value="1"/>
</dbReference>
<dbReference type="Pfam" id="PF01208">
    <property type="entry name" value="URO-D"/>
    <property type="match status" value="1"/>
</dbReference>
<proteinExistence type="predicted"/>
<dbReference type="RefSeq" id="WP_154458040.1">
    <property type="nucleotide sequence ID" value="NZ_VUMV01000004.1"/>
</dbReference>
<organism evidence="2 3">
    <name type="scientific">Bilifractor porci</name>
    <dbReference type="NCBI Taxonomy" id="2606636"/>
    <lineage>
        <taxon>Bacteria</taxon>
        <taxon>Bacillati</taxon>
        <taxon>Bacillota</taxon>
        <taxon>Clostridia</taxon>
        <taxon>Lachnospirales</taxon>
        <taxon>Lachnospiraceae</taxon>
        <taxon>Bilifractor</taxon>
    </lineage>
</organism>
<feature type="domain" description="Uroporphyrinogen decarboxylase (URO-D)" evidence="1">
    <location>
        <begin position="126"/>
        <end position="322"/>
    </location>
</feature>
<evidence type="ECO:0000313" key="3">
    <source>
        <dbReference type="Proteomes" id="UP000466864"/>
    </source>
</evidence>